<reference evidence="3 4" key="1">
    <citation type="submission" date="2014-06" db="EMBL/GenBank/DDBJ databases">
        <title>Evolutionary Origins and Diversification of the Mycorrhizal Mutualists.</title>
        <authorList>
            <consortium name="DOE Joint Genome Institute"/>
            <consortium name="Mycorrhizal Genomics Consortium"/>
            <person name="Kohler A."/>
            <person name="Kuo A."/>
            <person name="Nagy L.G."/>
            <person name="Floudas D."/>
            <person name="Copeland A."/>
            <person name="Barry K.W."/>
            <person name="Cichocki N."/>
            <person name="Veneault-Fourrey C."/>
            <person name="LaButti K."/>
            <person name="Lindquist E.A."/>
            <person name="Lipzen A."/>
            <person name="Lundell T."/>
            <person name="Morin E."/>
            <person name="Murat C."/>
            <person name="Riley R."/>
            <person name="Ohm R."/>
            <person name="Sun H."/>
            <person name="Tunlid A."/>
            <person name="Henrissat B."/>
            <person name="Grigoriev I.V."/>
            <person name="Hibbett D.S."/>
            <person name="Martin F."/>
        </authorList>
    </citation>
    <scope>NUCLEOTIDE SEQUENCE [LARGE SCALE GENOMIC DNA]</scope>
    <source>
        <strain evidence="3 4">SS14</strain>
    </source>
</reference>
<dbReference type="SMART" id="SM00198">
    <property type="entry name" value="SCP"/>
    <property type="match status" value="1"/>
</dbReference>
<accession>A0A0C9VDK0</accession>
<dbReference type="HOGENOM" id="CLU_035730_6_3_1"/>
<keyword evidence="4" id="KW-1185">Reference proteome</keyword>
<dbReference type="AlphaFoldDB" id="A0A0C9VDK0"/>
<dbReference type="PRINTS" id="PR00837">
    <property type="entry name" value="V5TPXLIKE"/>
</dbReference>
<evidence type="ECO:0000313" key="3">
    <source>
        <dbReference type="EMBL" id="KIJ45129.1"/>
    </source>
</evidence>
<dbReference type="InterPro" id="IPR035940">
    <property type="entry name" value="CAP_sf"/>
</dbReference>
<dbReference type="SUPFAM" id="SSF55797">
    <property type="entry name" value="PR-1-like"/>
    <property type="match status" value="1"/>
</dbReference>
<proteinExistence type="predicted"/>
<dbReference type="Proteomes" id="UP000054279">
    <property type="component" value="Unassembled WGS sequence"/>
</dbReference>
<feature type="domain" description="SCP" evidence="2">
    <location>
        <begin position="31"/>
        <end position="167"/>
    </location>
</feature>
<feature type="signal peptide" evidence="1">
    <location>
        <begin position="1"/>
        <end position="20"/>
    </location>
</feature>
<feature type="chain" id="PRO_5002204721" description="SCP domain-containing protein" evidence="1">
    <location>
        <begin position="21"/>
        <end position="175"/>
    </location>
</feature>
<dbReference type="PANTHER" id="PTHR10334">
    <property type="entry name" value="CYSTEINE-RICH SECRETORY PROTEIN-RELATED"/>
    <property type="match status" value="1"/>
</dbReference>
<dbReference type="EMBL" id="KN837113">
    <property type="protein sequence ID" value="KIJ45129.1"/>
    <property type="molecule type" value="Genomic_DNA"/>
</dbReference>
<dbReference type="InterPro" id="IPR002413">
    <property type="entry name" value="V5_allergen-like"/>
</dbReference>
<evidence type="ECO:0000256" key="1">
    <source>
        <dbReference type="SAM" id="SignalP"/>
    </source>
</evidence>
<dbReference type="OrthoDB" id="337038at2759"/>
<dbReference type="Pfam" id="PF00188">
    <property type="entry name" value="CAP"/>
    <property type="match status" value="1"/>
</dbReference>
<organism evidence="3 4">
    <name type="scientific">Sphaerobolus stellatus (strain SS14)</name>
    <dbReference type="NCBI Taxonomy" id="990650"/>
    <lineage>
        <taxon>Eukaryota</taxon>
        <taxon>Fungi</taxon>
        <taxon>Dikarya</taxon>
        <taxon>Basidiomycota</taxon>
        <taxon>Agaricomycotina</taxon>
        <taxon>Agaricomycetes</taxon>
        <taxon>Phallomycetidae</taxon>
        <taxon>Geastrales</taxon>
        <taxon>Sphaerobolaceae</taxon>
        <taxon>Sphaerobolus</taxon>
    </lineage>
</organism>
<evidence type="ECO:0000259" key="2">
    <source>
        <dbReference type="SMART" id="SM00198"/>
    </source>
</evidence>
<dbReference type="Gene3D" id="3.40.33.10">
    <property type="entry name" value="CAP"/>
    <property type="match status" value="1"/>
</dbReference>
<dbReference type="PRINTS" id="PR00838">
    <property type="entry name" value="V5ALLERGEN"/>
</dbReference>
<dbReference type="InterPro" id="IPR014044">
    <property type="entry name" value="CAP_dom"/>
</dbReference>
<evidence type="ECO:0000313" key="4">
    <source>
        <dbReference type="Proteomes" id="UP000054279"/>
    </source>
</evidence>
<dbReference type="InterPro" id="IPR001283">
    <property type="entry name" value="CRISP-related"/>
</dbReference>
<gene>
    <name evidence="3" type="ORF">M422DRAFT_779050</name>
</gene>
<sequence>MILFFSLTVIALALVPGGQALIIRSTPTSQNETTQYLYFHNVVRVKHGAVPLTYSQDLAAKAQQWTNKCKFLHSGGLLGHYGENLAAGAGTSTGYKYSIENSITSWIDEAKKYDSNNPEPSHFTQVVWKGTTEVGCAYQFCDGIFDPSFGKATYYACEYSPAGNVIGQFPENVKA</sequence>
<protein>
    <recommendedName>
        <fullName evidence="2">SCP domain-containing protein</fullName>
    </recommendedName>
</protein>
<name>A0A0C9VDK0_SPHS4</name>
<keyword evidence="1" id="KW-0732">Signal</keyword>